<dbReference type="SUPFAM" id="SSF53218">
    <property type="entry name" value="Molybdenum cofactor biosynthesis proteins"/>
    <property type="match status" value="1"/>
</dbReference>
<evidence type="ECO:0000313" key="4">
    <source>
        <dbReference type="Proteomes" id="UP001208017"/>
    </source>
</evidence>
<dbReference type="InterPro" id="IPR008135">
    <property type="entry name" value="Competence-induced_CinA"/>
</dbReference>
<dbReference type="SMART" id="SM00852">
    <property type="entry name" value="MoCF_biosynth"/>
    <property type="match status" value="1"/>
</dbReference>
<keyword evidence="4" id="KW-1185">Reference proteome</keyword>
<comment type="caution">
    <text evidence="3">The sequence shown here is derived from an EMBL/GenBank/DDBJ whole genome shotgun (WGS) entry which is preliminary data.</text>
</comment>
<dbReference type="PIRSF" id="PIRSF006728">
    <property type="entry name" value="CinA"/>
    <property type="match status" value="1"/>
</dbReference>
<feature type="domain" description="MoaB/Mog" evidence="2">
    <location>
        <begin position="4"/>
        <end position="171"/>
    </location>
</feature>
<dbReference type="PANTHER" id="PTHR13939:SF0">
    <property type="entry name" value="NMN AMIDOHYDROLASE-LIKE PROTEIN YFAY"/>
    <property type="match status" value="1"/>
</dbReference>
<gene>
    <name evidence="1" type="primary">cinA</name>
    <name evidence="3" type="ORF">OS242_01300</name>
</gene>
<accession>A0ABT3WVB1</accession>
<dbReference type="InterPro" id="IPR036425">
    <property type="entry name" value="MoaB/Mog-like_dom_sf"/>
</dbReference>
<dbReference type="HAMAP" id="MF_00226_B">
    <property type="entry name" value="CinA_B"/>
    <property type="match status" value="1"/>
</dbReference>
<dbReference type="InterPro" id="IPR050101">
    <property type="entry name" value="CinA"/>
</dbReference>
<evidence type="ECO:0000259" key="2">
    <source>
        <dbReference type="SMART" id="SM00852"/>
    </source>
</evidence>
<dbReference type="Proteomes" id="UP001208017">
    <property type="component" value="Unassembled WGS sequence"/>
</dbReference>
<dbReference type="Pfam" id="PF02464">
    <property type="entry name" value="CinA"/>
    <property type="match status" value="1"/>
</dbReference>
<name>A0ABT3WVB1_9BACL</name>
<dbReference type="Gene3D" id="3.30.70.2860">
    <property type="match status" value="1"/>
</dbReference>
<dbReference type="NCBIfam" id="TIGR00200">
    <property type="entry name" value="cinA_nterm"/>
    <property type="match status" value="1"/>
</dbReference>
<dbReference type="NCBIfam" id="TIGR00177">
    <property type="entry name" value="molyb_syn"/>
    <property type="match status" value="1"/>
</dbReference>
<dbReference type="Pfam" id="PF18146">
    <property type="entry name" value="CinA_KH"/>
    <property type="match status" value="1"/>
</dbReference>
<dbReference type="InterPro" id="IPR036653">
    <property type="entry name" value="CinA-like_C"/>
</dbReference>
<dbReference type="Gene3D" id="3.90.950.20">
    <property type="entry name" value="CinA-like"/>
    <property type="match status" value="1"/>
</dbReference>
<dbReference type="PANTHER" id="PTHR13939">
    <property type="entry name" value="NICOTINAMIDE-NUCLEOTIDE AMIDOHYDROLASE PNCC"/>
    <property type="match status" value="1"/>
</dbReference>
<dbReference type="RefSeq" id="WP_267149846.1">
    <property type="nucleotide sequence ID" value="NZ_JAPMLT010000001.1"/>
</dbReference>
<dbReference type="EMBL" id="JAPMLT010000001">
    <property type="protein sequence ID" value="MCX7568604.1"/>
    <property type="molecule type" value="Genomic_DNA"/>
</dbReference>
<dbReference type="InterPro" id="IPR041424">
    <property type="entry name" value="CinA_KH"/>
</dbReference>
<dbReference type="SUPFAM" id="SSF142433">
    <property type="entry name" value="CinA-like"/>
    <property type="match status" value="1"/>
</dbReference>
<dbReference type="CDD" id="cd00885">
    <property type="entry name" value="cinA"/>
    <property type="match status" value="1"/>
</dbReference>
<evidence type="ECO:0000256" key="1">
    <source>
        <dbReference type="HAMAP-Rule" id="MF_00226"/>
    </source>
</evidence>
<dbReference type="Gene3D" id="3.40.980.10">
    <property type="entry name" value="MoaB/Mog-like domain"/>
    <property type="match status" value="1"/>
</dbReference>
<reference evidence="3 4" key="1">
    <citation type="submission" date="2022-11" db="EMBL/GenBank/DDBJ databases">
        <title>Study of microbial diversity in lake waters.</title>
        <authorList>
            <person name="Zhang J."/>
        </authorList>
    </citation>
    <scope>NUCLEOTIDE SEQUENCE [LARGE SCALE GENOMIC DNA]</scope>
    <source>
        <strain evidence="3 4">DT12</strain>
    </source>
</reference>
<dbReference type="InterPro" id="IPR001453">
    <property type="entry name" value="MoaB/Mog_dom"/>
</dbReference>
<protein>
    <recommendedName>
        <fullName evidence="1">Putative competence-damage inducible protein</fullName>
    </recommendedName>
</protein>
<dbReference type="NCBIfam" id="NF001813">
    <property type="entry name" value="PRK00549.1"/>
    <property type="match status" value="1"/>
</dbReference>
<dbReference type="NCBIfam" id="TIGR00199">
    <property type="entry name" value="PncC_domain"/>
    <property type="match status" value="1"/>
</dbReference>
<dbReference type="InterPro" id="IPR008136">
    <property type="entry name" value="CinA_C"/>
</dbReference>
<sequence>MIAEILAVGTELLMGQIANTNAQYLSTRMAEIGVSVYHHTVVGDNLDRAKAALSLAKERGADIVLISGGLGPTQDDITRDVVASCLGKSMNISDEIVEHIRSLFTYRGREMPENNKRQAMVIEGATVLENPRGTAPGQYVAGDGVHYFLLPGPPTELKPMYEEQVLPILRRLQGEENLVFASRYLRTYGIGESAMEIKIQDIVDSQTNPTVAPYASEGEAMIRLTASAATEAEAQALITPVETAIRERIGKYIYGVDDETLPVKVGKLLRAKGQTMATAESCTGGMIATMITDVPGCSDIFWGSVVSYHNDVKHGVLGVEESVLREHGAVSSQCARQMAEGARRTTGADWAVSVTGIAGPGGGTKEKPVGLVFVGVAGPNGTTVEEYHLRGDRHQFRLRTAKVALYDLMQRIQNDSER</sequence>
<organism evidence="3 4">
    <name type="scientific">Tumebacillus lacus</name>
    <dbReference type="NCBI Taxonomy" id="2995335"/>
    <lineage>
        <taxon>Bacteria</taxon>
        <taxon>Bacillati</taxon>
        <taxon>Bacillota</taxon>
        <taxon>Bacilli</taxon>
        <taxon>Bacillales</taxon>
        <taxon>Alicyclobacillaceae</taxon>
        <taxon>Tumebacillus</taxon>
    </lineage>
</organism>
<evidence type="ECO:0000313" key="3">
    <source>
        <dbReference type="EMBL" id="MCX7568604.1"/>
    </source>
</evidence>
<comment type="similarity">
    <text evidence="1">Belongs to the CinA family.</text>
</comment>
<dbReference type="Pfam" id="PF00994">
    <property type="entry name" value="MoCF_biosynth"/>
    <property type="match status" value="1"/>
</dbReference>
<proteinExistence type="inferred from homology"/>